<dbReference type="Proteomes" id="UP000028828">
    <property type="component" value="Unassembled WGS sequence"/>
</dbReference>
<dbReference type="VEuPathDB" id="ToxoDB:TGP89_227060"/>
<sequence>MEASHSISTEGEAVSSPASSVAAGGVCPCDRPEKPLPLPSRLEIALQSLLHCLDRTANAWQVQQLFLFQQELTAFHSFLQEQAGALDEESRRFLEAGEISDRGTVEAGEVKLSSRLFSFLIRIVLRSIVNRPMFEEAASPVSPCSSPASTATAQSSSKCSSFFDQVRRFSLLLHVTEERTLLASYPPLPSLKVSEEPESSSSSSQASLHTLLLSAQASLKAKRAAIEQLFSFLHDSELQSLLLTPSIPDLAALNLLKIDASVRALLPSLRRTASALADATAREALRSSSVSESFASSMARQRTASQDLSASKERGGTSAENEDMEKEDRLAEDLLMLWTSSLRRFLKTSLGVYVHSDAGDEQQRLVDLAFVGLSPTEFAPRLLEQFLALCASEKSPVFPPSLCSLSSLSPVSSPLRSCLPQDITLPALAGEEGQEAHSRGEQTTQKRRRTEGGIPVGAHASLEVFREVLLCSRDFLTSLFHTLDSAWSAAENKSWRLRDEARTEDEEAFYVALVEAASLCPSFSAFVECSENKSQEIRSNKKRQGRPKSDEGADTPPFLPFHFSGPGEGHPSLANVLLSQRAEGASLPNLQHLVCGLVDLLLAHAASGIGTAQCPACGDTRASREAKEVRTPFCISNAPREPLDAHGEAPSAAGVCIHSTGLAEPNSQPVSTSLSDRNPERVQREGGPTRELGNKRREREATEERETTDLESLQTCIPLAFSLCGSFLKLLRFCVDLGSPLPPSFSPTLARFSAAPAFSKASGVEGFVAEATWACLRRCMQLEWLATRLWSSNAVCTYTRTTRLALGFRCAPVLVSIAVHCTQPRWFLIDGEELRDEAVEDQLAEQTTANPFSLTSLFAAMQTDEAFRRDVFAVCAFDPKFRFLLYRLPYSLALGALEFLSVHAPKEARRRWPLYVLIGSVRAADEDKQDGAWLEAAMASALVQQAPSARPSSFLFYSSRQGNDEASKELDAFSAATLYKELLAAASECEDFVPQRLVFLGLARSLAAGPRVASPNTTLHLQQQLRHLQLRTFPASSLLDDVSLDMLAAKMQCCLLGRCRGVMDKVEVFEQVLSLVEKRLNEDFAKRRLFAVRTLRELARLLPSLLLSEALMRPSFIKFWALVFKVDAAVFLSLSEALDSPQKRQERERRQATREEVSAFSAPDLGLLLETLFYELICRYSPCLLALQPNAAPPDENAFAALQTLLSTEKGSFISPSLLPADPGGSGGSAETGEKRRDKKLALRDLLLLLLTFYVEKQHEIASAAPVPLFQPV</sequence>
<protein>
    <submittedName>
        <fullName evidence="2">Uncharacterized protein</fullName>
    </submittedName>
</protein>
<dbReference type="OrthoDB" id="331825at2759"/>
<feature type="compositionally biased region" description="Low complexity" evidence="1">
    <location>
        <begin position="10"/>
        <end position="20"/>
    </location>
</feature>
<organism evidence="2 3">
    <name type="scientific">Toxoplasma gondii p89</name>
    <dbReference type="NCBI Taxonomy" id="943119"/>
    <lineage>
        <taxon>Eukaryota</taxon>
        <taxon>Sar</taxon>
        <taxon>Alveolata</taxon>
        <taxon>Apicomplexa</taxon>
        <taxon>Conoidasida</taxon>
        <taxon>Coccidia</taxon>
        <taxon>Eucoccidiorida</taxon>
        <taxon>Eimeriorina</taxon>
        <taxon>Sarcocystidae</taxon>
        <taxon>Toxoplasma</taxon>
    </lineage>
</organism>
<feature type="region of interest" description="Disordered" evidence="1">
    <location>
        <begin position="536"/>
        <end position="564"/>
    </location>
</feature>
<evidence type="ECO:0000256" key="1">
    <source>
        <dbReference type="SAM" id="MobiDB-lite"/>
    </source>
</evidence>
<feature type="region of interest" description="Disordered" evidence="1">
    <location>
        <begin position="661"/>
        <end position="707"/>
    </location>
</feature>
<feature type="region of interest" description="Disordered" evidence="1">
    <location>
        <begin position="429"/>
        <end position="452"/>
    </location>
</feature>
<name>A0A086KDF1_TOXGO</name>
<reference evidence="2 3" key="1">
    <citation type="submission" date="2014-03" db="EMBL/GenBank/DDBJ databases">
        <authorList>
            <person name="Sibley D."/>
            <person name="Venepally P."/>
            <person name="Karamycheva S."/>
            <person name="Hadjithomas M."/>
            <person name="Khan A."/>
            <person name="Brunk B."/>
            <person name="Roos D."/>
            <person name="Caler E."/>
            <person name="Lorenzi H."/>
        </authorList>
    </citation>
    <scope>NUCLEOTIDE SEQUENCE [LARGE SCALE GENOMIC DNA]</scope>
    <source>
        <strain evidence="3">p89</strain>
    </source>
</reference>
<evidence type="ECO:0000313" key="2">
    <source>
        <dbReference type="EMBL" id="KFG42419.1"/>
    </source>
</evidence>
<feature type="region of interest" description="Disordered" evidence="1">
    <location>
        <begin position="296"/>
        <end position="326"/>
    </location>
</feature>
<feature type="region of interest" description="Disordered" evidence="1">
    <location>
        <begin position="1"/>
        <end position="20"/>
    </location>
</feature>
<feature type="compositionally biased region" description="Polar residues" evidence="1">
    <location>
        <begin position="665"/>
        <end position="676"/>
    </location>
</feature>
<evidence type="ECO:0000313" key="3">
    <source>
        <dbReference type="Proteomes" id="UP000028828"/>
    </source>
</evidence>
<feature type="compositionally biased region" description="Polar residues" evidence="1">
    <location>
        <begin position="298"/>
        <end position="309"/>
    </location>
</feature>
<feature type="compositionally biased region" description="Basic and acidic residues" evidence="1">
    <location>
        <begin position="677"/>
        <end position="707"/>
    </location>
</feature>
<comment type="caution">
    <text evidence="2">The sequence shown here is derived from an EMBL/GenBank/DDBJ whole genome shotgun (WGS) entry which is preliminary data.</text>
</comment>
<dbReference type="AlphaFoldDB" id="A0A086KDF1"/>
<feature type="region of interest" description="Disordered" evidence="1">
    <location>
        <begin position="1215"/>
        <end position="1236"/>
    </location>
</feature>
<dbReference type="EMBL" id="AEYI02001021">
    <property type="protein sequence ID" value="KFG42419.1"/>
    <property type="molecule type" value="Genomic_DNA"/>
</dbReference>
<proteinExistence type="predicted"/>
<accession>A0A086KDF1</accession>
<gene>
    <name evidence="2" type="ORF">TGP89_227060</name>
</gene>